<evidence type="ECO:0000313" key="1">
    <source>
        <dbReference type="EMBL" id="CAG8705514.1"/>
    </source>
</evidence>
<accession>A0ACA9PEW2</accession>
<proteinExistence type="predicted"/>
<name>A0ACA9PEW2_9GLOM</name>
<evidence type="ECO:0000313" key="2">
    <source>
        <dbReference type="Proteomes" id="UP000789702"/>
    </source>
</evidence>
<protein>
    <submittedName>
        <fullName evidence="1">299_t:CDS:1</fullName>
    </submittedName>
</protein>
<dbReference type="Proteomes" id="UP000789702">
    <property type="component" value="Unassembled WGS sequence"/>
</dbReference>
<keyword evidence="2" id="KW-1185">Reference proteome</keyword>
<comment type="caution">
    <text evidence="1">The sequence shown here is derived from an EMBL/GenBank/DDBJ whole genome shotgun (WGS) entry which is preliminary data.</text>
</comment>
<dbReference type="EMBL" id="CAJVPU010027970">
    <property type="protein sequence ID" value="CAG8705514.1"/>
    <property type="molecule type" value="Genomic_DNA"/>
</dbReference>
<organism evidence="1 2">
    <name type="scientific">Dentiscutata heterogama</name>
    <dbReference type="NCBI Taxonomy" id="1316150"/>
    <lineage>
        <taxon>Eukaryota</taxon>
        <taxon>Fungi</taxon>
        <taxon>Fungi incertae sedis</taxon>
        <taxon>Mucoromycota</taxon>
        <taxon>Glomeromycotina</taxon>
        <taxon>Glomeromycetes</taxon>
        <taxon>Diversisporales</taxon>
        <taxon>Gigasporaceae</taxon>
        <taxon>Dentiscutata</taxon>
    </lineage>
</organism>
<feature type="non-terminal residue" evidence="1">
    <location>
        <position position="124"/>
    </location>
</feature>
<sequence>MTEINTAIPIEESSGIRLDSAEEQILKDQIDVSERKESYITLYRFATKLDWVIMFIGLVFSAAVGVIMPIMTTFLGLIADDYTRFQNHTISIDDFTEDVNRLSVILACAAIATFVATYISIATW</sequence>
<gene>
    <name evidence="1" type="ORF">DHETER_LOCUS11976</name>
</gene>
<reference evidence="1" key="1">
    <citation type="submission" date="2021-06" db="EMBL/GenBank/DDBJ databases">
        <authorList>
            <person name="Kallberg Y."/>
            <person name="Tangrot J."/>
            <person name="Rosling A."/>
        </authorList>
    </citation>
    <scope>NUCLEOTIDE SEQUENCE</scope>
    <source>
        <strain evidence="1">IL203A</strain>
    </source>
</reference>